<protein>
    <submittedName>
        <fullName evidence="1">TFIIA-domain-containing protein</fullName>
    </submittedName>
</protein>
<sequence length="440" mass="49158">MSNTIVGSVYQQIIDKVIQASQNDFEEFGVDQSTLDEMKEVCGNISVLLPSLFIDATAFSFSRPMSHCVCCYFPLKKKTRSLFLLALCRRRERYAAWHWLEVRLGESGAEVAGRWQTHLSNLKIAAFPWDPQQEPPRQPPTVPSNVKQEIEVSPVVSAPQQETANFTNVGVKAERVYEPPISAYPQVPVNGYTSGLNDNIAHQRANALIAQRLGQGGHNMQQHQQHSGQVPMHSQQRMIPPQLQQQRAQQMQQRPHPGHVYTSQTDGSDGVMEDWNALVAAKAAEGDDGPNGRTAADRLMRAHVDAMAARQDSGLMMPLDEMPKGRKRKAAMRVLQAQQAEASSSCTSVVPRVAPFDGELDGEDVKEENPEDAINSDLDDPDDDLEGDGDNDDDNVDYMLCTYDKVQRVKNKWKCVLKDGVLTTNKKEFLFHKATGEFEW</sequence>
<dbReference type="EMBL" id="MU003506">
    <property type="protein sequence ID" value="KAF2471001.1"/>
    <property type="molecule type" value="Genomic_DNA"/>
</dbReference>
<keyword evidence="2" id="KW-1185">Reference proteome</keyword>
<proteinExistence type="predicted"/>
<accession>A0ACB6QVP2</accession>
<organism evidence="1 2">
    <name type="scientific">Lindgomyces ingoldianus</name>
    <dbReference type="NCBI Taxonomy" id="673940"/>
    <lineage>
        <taxon>Eukaryota</taxon>
        <taxon>Fungi</taxon>
        <taxon>Dikarya</taxon>
        <taxon>Ascomycota</taxon>
        <taxon>Pezizomycotina</taxon>
        <taxon>Dothideomycetes</taxon>
        <taxon>Pleosporomycetidae</taxon>
        <taxon>Pleosporales</taxon>
        <taxon>Lindgomycetaceae</taxon>
        <taxon>Lindgomyces</taxon>
    </lineage>
</organism>
<gene>
    <name evidence="1" type="ORF">BDR25DRAFT_368730</name>
</gene>
<evidence type="ECO:0000313" key="1">
    <source>
        <dbReference type="EMBL" id="KAF2471001.1"/>
    </source>
</evidence>
<name>A0ACB6QVP2_9PLEO</name>
<dbReference type="Proteomes" id="UP000799755">
    <property type="component" value="Unassembled WGS sequence"/>
</dbReference>
<evidence type="ECO:0000313" key="2">
    <source>
        <dbReference type="Proteomes" id="UP000799755"/>
    </source>
</evidence>
<comment type="caution">
    <text evidence="1">The sequence shown here is derived from an EMBL/GenBank/DDBJ whole genome shotgun (WGS) entry which is preliminary data.</text>
</comment>
<reference evidence="1" key="1">
    <citation type="journal article" date="2020" name="Stud. Mycol.">
        <title>101 Dothideomycetes genomes: a test case for predicting lifestyles and emergence of pathogens.</title>
        <authorList>
            <person name="Haridas S."/>
            <person name="Albert R."/>
            <person name="Binder M."/>
            <person name="Bloem J."/>
            <person name="Labutti K."/>
            <person name="Salamov A."/>
            <person name="Andreopoulos B."/>
            <person name="Baker S."/>
            <person name="Barry K."/>
            <person name="Bills G."/>
            <person name="Bluhm B."/>
            <person name="Cannon C."/>
            <person name="Castanera R."/>
            <person name="Culley D."/>
            <person name="Daum C."/>
            <person name="Ezra D."/>
            <person name="Gonzalez J."/>
            <person name="Henrissat B."/>
            <person name="Kuo A."/>
            <person name="Liang C."/>
            <person name="Lipzen A."/>
            <person name="Lutzoni F."/>
            <person name="Magnuson J."/>
            <person name="Mondo S."/>
            <person name="Nolan M."/>
            <person name="Ohm R."/>
            <person name="Pangilinan J."/>
            <person name="Park H.-J."/>
            <person name="Ramirez L."/>
            <person name="Alfaro M."/>
            <person name="Sun H."/>
            <person name="Tritt A."/>
            <person name="Yoshinaga Y."/>
            <person name="Zwiers L.-H."/>
            <person name="Turgeon B."/>
            <person name="Goodwin S."/>
            <person name="Spatafora J."/>
            <person name="Crous P."/>
            <person name="Grigoriev I."/>
        </authorList>
    </citation>
    <scope>NUCLEOTIDE SEQUENCE</scope>
    <source>
        <strain evidence="1">ATCC 200398</strain>
    </source>
</reference>